<keyword evidence="4 5" id="KW-0472">Membrane</keyword>
<feature type="transmembrane region" description="Helical" evidence="5">
    <location>
        <begin position="52"/>
        <end position="69"/>
    </location>
</feature>
<evidence type="ECO:0000313" key="6">
    <source>
        <dbReference type="EMBL" id="KZS47247.1"/>
    </source>
</evidence>
<name>A0A163KI87_9BACL</name>
<gene>
    <name evidence="6" type="ORF">AWU65_15580</name>
</gene>
<evidence type="ECO:0000256" key="3">
    <source>
        <dbReference type="ARBA" id="ARBA00022989"/>
    </source>
</evidence>
<dbReference type="GO" id="GO:0005886">
    <property type="term" value="C:plasma membrane"/>
    <property type="evidence" value="ECO:0007669"/>
    <property type="project" value="TreeGrafter"/>
</dbReference>
<keyword evidence="7" id="KW-1185">Reference proteome</keyword>
<dbReference type="PANTHER" id="PTHR43652">
    <property type="entry name" value="BASIC AMINO ACID ANTIPORTER YFCC-RELATED"/>
    <property type="match status" value="1"/>
</dbReference>
<dbReference type="RefSeq" id="WP_082834307.1">
    <property type="nucleotide sequence ID" value="NZ_CP147845.1"/>
</dbReference>
<feature type="transmembrane region" description="Helical" evidence="5">
    <location>
        <begin position="103"/>
        <end position="120"/>
    </location>
</feature>
<dbReference type="InterPro" id="IPR001898">
    <property type="entry name" value="SLC13A/DASS"/>
</dbReference>
<comment type="subcellular location">
    <subcellularLocation>
        <location evidence="1">Membrane</location>
        <topology evidence="1">Multi-pass membrane protein</topology>
    </subcellularLocation>
</comment>
<dbReference type="EMBL" id="LWMH01000001">
    <property type="protein sequence ID" value="KZS47247.1"/>
    <property type="molecule type" value="Genomic_DNA"/>
</dbReference>
<dbReference type="STRING" id="59843.A3958_14940"/>
<keyword evidence="3 5" id="KW-1133">Transmembrane helix</keyword>
<evidence type="ECO:0000256" key="4">
    <source>
        <dbReference type="ARBA" id="ARBA00023136"/>
    </source>
</evidence>
<feature type="transmembrane region" description="Helical" evidence="5">
    <location>
        <begin position="224"/>
        <end position="246"/>
    </location>
</feature>
<dbReference type="GeneID" id="97557355"/>
<dbReference type="InterPro" id="IPR051679">
    <property type="entry name" value="DASS-Related_Transporters"/>
</dbReference>
<feature type="transmembrane region" description="Helical" evidence="5">
    <location>
        <begin position="302"/>
        <end position="321"/>
    </location>
</feature>
<feature type="transmembrane region" description="Helical" evidence="5">
    <location>
        <begin position="185"/>
        <end position="212"/>
    </location>
</feature>
<feature type="transmembrane region" description="Helical" evidence="5">
    <location>
        <begin position="454"/>
        <end position="476"/>
    </location>
</feature>
<dbReference type="GO" id="GO:0022857">
    <property type="term" value="F:transmembrane transporter activity"/>
    <property type="evidence" value="ECO:0007669"/>
    <property type="project" value="InterPro"/>
</dbReference>
<dbReference type="AlphaFoldDB" id="A0A163KI87"/>
<feature type="transmembrane region" description="Helical" evidence="5">
    <location>
        <begin position="369"/>
        <end position="389"/>
    </location>
</feature>
<feature type="transmembrane region" description="Helical" evidence="5">
    <location>
        <begin position="28"/>
        <end position="45"/>
    </location>
</feature>
<reference evidence="6" key="1">
    <citation type="journal article" date="2016" name="Genome Announc.">
        <title>Draft genomes of two strains of Paenibacillus glucanolyticus with capability to degrade lignocellulose.</title>
        <authorList>
            <person name="Mathews S.L."/>
            <person name="Pawlak J."/>
            <person name="Grunden A.M."/>
        </authorList>
    </citation>
    <scope>NUCLEOTIDE SEQUENCE [LARGE SCALE GENOMIC DNA]</scope>
    <source>
        <strain evidence="6">SLM1</strain>
    </source>
</reference>
<accession>A0A163KI87</accession>
<feature type="transmembrane region" description="Helical" evidence="5">
    <location>
        <begin position="418"/>
        <end position="442"/>
    </location>
</feature>
<protein>
    <submittedName>
        <fullName evidence="6">Citrate:succinate antiporter</fullName>
    </submittedName>
</protein>
<organism evidence="6 7">
    <name type="scientific">Paenibacillus glucanolyticus</name>
    <dbReference type="NCBI Taxonomy" id="59843"/>
    <lineage>
        <taxon>Bacteria</taxon>
        <taxon>Bacillati</taxon>
        <taxon>Bacillota</taxon>
        <taxon>Bacilli</taxon>
        <taxon>Bacillales</taxon>
        <taxon>Paenibacillaceae</taxon>
        <taxon>Paenibacillus</taxon>
    </lineage>
</organism>
<feature type="transmembrane region" description="Helical" evidence="5">
    <location>
        <begin position="328"/>
        <end position="347"/>
    </location>
</feature>
<feature type="transmembrane region" description="Helical" evidence="5">
    <location>
        <begin position="140"/>
        <end position="164"/>
    </location>
</feature>
<evidence type="ECO:0000313" key="7">
    <source>
        <dbReference type="Proteomes" id="UP000076796"/>
    </source>
</evidence>
<dbReference type="Proteomes" id="UP000076796">
    <property type="component" value="Unassembled WGS sequence"/>
</dbReference>
<proteinExistence type="predicted"/>
<evidence type="ECO:0000256" key="5">
    <source>
        <dbReference type="SAM" id="Phobius"/>
    </source>
</evidence>
<feature type="transmembrane region" description="Helical" evidence="5">
    <location>
        <begin position="279"/>
        <end position="296"/>
    </location>
</feature>
<dbReference type="PANTHER" id="PTHR43652:SF2">
    <property type="entry name" value="BASIC AMINO ACID ANTIPORTER YFCC-RELATED"/>
    <property type="match status" value="1"/>
</dbReference>
<keyword evidence="2 5" id="KW-0812">Transmembrane</keyword>
<feature type="transmembrane region" description="Helical" evidence="5">
    <location>
        <begin position="75"/>
        <end position="96"/>
    </location>
</feature>
<evidence type="ECO:0000256" key="2">
    <source>
        <dbReference type="ARBA" id="ARBA00022692"/>
    </source>
</evidence>
<sequence>MKPEYMPSADQPLNKAGPGAPSIRPAKGLWMLSGLAGCSIWIASVEHLSYSGKIAFIFFIIAMALWIFTKMPAGWIALGALVCIVALKGAPPSLLYESIAEEIVWLMIGSFIIGESVKTSGLAARFTRFMLLRARKPEHFLWWLAFVIQPLTFFIPSTSGRAALTLPIVRELHALLKNDQQKKSVAMLLPVMILLASSATVIGAGSHIIGIGLLNGATGADISYVTWVIWGAPFALVMCGLALLCVKIMFWKDEPQSNIIPSGYQYSEKLPLSGREKKTLGLIAGMVVLWMTEGWHGYDIAFITMAGAVLLMLPSIGIMEWKQGMKSVSWNLIMFVAAATALGKALVENGVVDWLQQIVFSELRVLETAPPFITLLIIILVSVTSHLYITSHTTRAVVMIPAFIVLGQTLQLDASAVVFLTLVGMNYCITFPVSSKALLLYYEDESVSYPAKDLVKLSMVCMPLYVGVMLLFYYTYWQWTGLRL</sequence>
<evidence type="ECO:0000256" key="1">
    <source>
        <dbReference type="ARBA" id="ARBA00004141"/>
    </source>
</evidence>
<dbReference type="OrthoDB" id="9156049at2"/>
<dbReference type="Pfam" id="PF00939">
    <property type="entry name" value="Na_sulph_symp"/>
    <property type="match status" value="1"/>
</dbReference>
<comment type="caution">
    <text evidence="6">The sequence shown here is derived from an EMBL/GenBank/DDBJ whole genome shotgun (WGS) entry which is preliminary data.</text>
</comment>